<accession>A0AAW0TRM3</accession>
<feature type="domain" description="DUF7044" evidence="5">
    <location>
        <begin position="26"/>
        <end position="132"/>
    </location>
</feature>
<evidence type="ECO:0000259" key="3">
    <source>
        <dbReference type="Pfam" id="PF23069"/>
    </source>
</evidence>
<evidence type="ECO:0000256" key="1">
    <source>
        <dbReference type="SAM" id="MobiDB-lite"/>
    </source>
</evidence>
<feature type="chain" id="PRO_5044024625" evidence="2">
    <location>
        <begin position="26"/>
        <end position="582"/>
    </location>
</feature>
<evidence type="ECO:0000256" key="2">
    <source>
        <dbReference type="SAM" id="SignalP"/>
    </source>
</evidence>
<feature type="region of interest" description="Disordered" evidence="1">
    <location>
        <begin position="507"/>
        <end position="558"/>
    </location>
</feature>
<dbReference type="PANTHER" id="PTHR22255:SF4">
    <property type="entry name" value="CATION-INDEPENDENT MANNOSE-6-PHOSPHATE RECEPTOR"/>
    <property type="match status" value="1"/>
</dbReference>
<dbReference type="Pfam" id="PF23073">
    <property type="entry name" value="DUF7045"/>
    <property type="match status" value="1"/>
</dbReference>
<dbReference type="InterPro" id="IPR055472">
    <property type="entry name" value="DUF7044"/>
</dbReference>
<evidence type="ECO:0000259" key="6">
    <source>
        <dbReference type="Pfam" id="PF23073"/>
    </source>
</evidence>
<evidence type="ECO:0000259" key="5">
    <source>
        <dbReference type="Pfam" id="PF23071"/>
    </source>
</evidence>
<feature type="domain" description="DUF7043" evidence="4">
    <location>
        <begin position="275"/>
        <end position="379"/>
    </location>
</feature>
<comment type="caution">
    <text evidence="7">The sequence shown here is derived from an EMBL/GenBank/DDBJ whole genome shotgun (WGS) entry which is preliminary data.</text>
</comment>
<dbReference type="EMBL" id="JARAKH010000027">
    <property type="protein sequence ID" value="KAK8389286.1"/>
    <property type="molecule type" value="Genomic_DNA"/>
</dbReference>
<keyword evidence="2" id="KW-0732">Signal</keyword>
<proteinExistence type="predicted"/>
<dbReference type="Pfam" id="PF23071">
    <property type="entry name" value="DUF7044"/>
    <property type="match status" value="1"/>
</dbReference>
<evidence type="ECO:0000313" key="7">
    <source>
        <dbReference type="EMBL" id="KAK8389286.1"/>
    </source>
</evidence>
<dbReference type="InterPro" id="IPR055470">
    <property type="entry name" value="DUF7042"/>
</dbReference>
<feature type="signal peptide" evidence="2">
    <location>
        <begin position="1"/>
        <end position="25"/>
    </location>
</feature>
<reference evidence="7 8" key="1">
    <citation type="submission" date="2023-03" db="EMBL/GenBank/DDBJ databases">
        <title>High-quality genome of Scylla paramamosain provides insights in environmental adaptation.</title>
        <authorList>
            <person name="Zhang L."/>
        </authorList>
    </citation>
    <scope>NUCLEOTIDE SEQUENCE [LARGE SCALE GENOMIC DNA]</scope>
    <source>
        <strain evidence="7">LZ_2023a</strain>
        <tissue evidence="7">Muscle</tissue>
    </source>
</reference>
<name>A0AAW0TRM3_SCYPA</name>
<dbReference type="Pfam" id="PF23069">
    <property type="entry name" value="DUF7042"/>
    <property type="match status" value="1"/>
</dbReference>
<dbReference type="Pfam" id="PF23070">
    <property type="entry name" value="DUF7043"/>
    <property type="match status" value="1"/>
</dbReference>
<dbReference type="PANTHER" id="PTHR22255">
    <property type="entry name" value="LP06548P"/>
    <property type="match status" value="1"/>
</dbReference>
<sequence>MAGSKRLWLNCYCLLLATLLRKGCCVCYFPGELQGVWETQVTSEGGAGGGGRGAAPFLSYQSITIHSDSVQEWGLCWERLDSTVILADSTGASQCFRCVSVRLVAPQVLQVWTPGLQTCYTTKEAAYQTCPTHAEIAEKRATLLMLYKSRSVLGEKEPTSEMSNCPLGFGYNVTYRDCSFSPVPISRGLQCLGSWVGEDEISYLAVRDTSATPDQPHLPRFRCGMFKEEAGTARVYLALSNDTTCTNGLYSPTSGHETYVLTSVPAPPLPPIVSASSCAFPRSLQGHWHHTYVGSDTALFRDYINHKTYSVSCIEDMNDGERFLVYARTHCGEWSYNCFWMKRRSANILEHMLGRYPKETLDRTLCDPRNFGDKTSWITQGKSLVVEPTSCPIVGRYTGELPDASGICAELYSDCASPKYMSFTVAECRNTSAVYEQREYQCLGQWTEDKRIYALTFRRDIRTYECFVGVILPDGTVFIKEAESEAGCSRNVQPEVLGMKLSKLEECPDSSRQPFTSIPQSSQRSASSRPTPRPTKPWKPITGRPRARGSGGGGTTSPSTSLLCLSILALIASLRSLASSSY</sequence>
<dbReference type="InterPro" id="IPR055471">
    <property type="entry name" value="DUF7043"/>
</dbReference>
<feature type="domain" description="DUF7045" evidence="6">
    <location>
        <begin position="391"/>
        <end position="494"/>
    </location>
</feature>
<protein>
    <submittedName>
        <fullName evidence="7">Uncharacterized protein</fullName>
    </submittedName>
</protein>
<gene>
    <name evidence="7" type="ORF">O3P69_008780</name>
</gene>
<dbReference type="AlphaFoldDB" id="A0AAW0TRM3"/>
<dbReference type="InterPro" id="IPR055473">
    <property type="entry name" value="DUF7045"/>
</dbReference>
<keyword evidence="8" id="KW-1185">Reference proteome</keyword>
<evidence type="ECO:0000259" key="4">
    <source>
        <dbReference type="Pfam" id="PF23070"/>
    </source>
</evidence>
<feature type="compositionally biased region" description="Low complexity" evidence="1">
    <location>
        <begin position="516"/>
        <end position="530"/>
    </location>
</feature>
<evidence type="ECO:0000313" key="8">
    <source>
        <dbReference type="Proteomes" id="UP001487740"/>
    </source>
</evidence>
<dbReference type="Proteomes" id="UP001487740">
    <property type="component" value="Unassembled WGS sequence"/>
</dbReference>
<feature type="domain" description="DUF7042" evidence="3">
    <location>
        <begin position="155"/>
        <end position="262"/>
    </location>
</feature>
<organism evidence="7 8">
    <name type="scientific">Scylla paramamosain</name>
    <name type="common">Mud crab</name>
    <dbReference type="NCBI Taxonomy" id="85552"/>
    <lineage>
        <taxon>Eukaryota</taxon>
        <taxon>Metazoa</taxon>
        <taxon>Ecdysozoa</taxon>
        <taxon>Arthropoda</taxon>
        <taxon>Crustacea</taxon>
        <taxon>Multicrustacea</taxon>
        <taxon>Malacostraca</taxon>
        <taxon>Eumalacostraca</taxon>
        <taxon>Eucarida</taxon>
        <taxon>Decapoda</taxon>
        <taxon>Pleocyemata</taxon>
        <taxon>Brachyura</taxon>
        <taxon>Eubrachyura</taxon>
        <taxon>Portunoidea</taxon>
        <taxon>Portunidae</taxon>
        <taxon>Portuninae</taxon>
        <taxon>Scylla</taxon>
    </lineage>
</organism>